<dbReference type="EMBL" id="CAUJNA010000504">
    <property type="protein sequence ID" value="CAJ1377981.1"/>
    <property type="molecule type" value="Genomic_DNA"/>
</dbReference>
<evidence type="ECO:0000313" key="2">
    <source>
        <dbReference type="Proteomes" id="UP001178507"/>
    </source>
</evidence>
<reference evidence="1" key="1">
    <citation type="submission" date="2023-08" db="EMBL/GenBank/DDBJ databases">
        <authorList>
            <person name="Chen Y."/>
            <person name="Shah S."/>
            <person name="Dougan E. K."/>
            <person name="Thang M."/>
            <person name="Chan C."/>
        </authorList>
    </citation>
    <scope>NUCLEOTIDE SEQUENCE</scope>
</reference>
<organism evidence="1 2">
    <name type="scientific">Effrenium voratum</name>
    <dbReference type="NCBI Taxonomy" id="2562239"/>
    <lineage>
        <taxon>Eukaryota</taxon>
        <taxon>Sar</taxon>
        <taxon>Alveolata</taxon>
        <taxon>Dinophyceae</taxon>
        <taxon>Suessiales</taxon>
        <taxon>Symbiodiniaceae</taxon>
        <taxon>Effrenium</taxon>
    </lineage>
</organism>
<name>A0AA36HZ15_9DINO</name>
<comment type="caution">
    <text evidence="1">The sequence shown here is derived from an EMBL/GenBank/DDBJ whole genome shotgun (WGS) entry which is preliminary data.</text>
</comment>
<gene>
    <name evidence="1" type="ORF">EVOR1521_LOCUS6654</name>
</gene>
<sequence length="148" mass="16085">MSSSPLPDGVSLLALSRTLTTVWHSADPDAFLALRLTADTFATICESSEAGLLRAHVPLHLHRPQPAHKSWRAQVLSVLGPSWRSALLCLEQKLQTALVDLAEYQDVLSLTPQLSELWEAYMAIIDDHLLLAQGLLNEPAASGSARPT</sequence>
<protein>
    <submittedName>
        <fullName evidence="1">Uncharacterized protein</fullName>
    </submittedName>
</protein>
<proteinExistence type="predicted"/>
<accession>A0AA36HZ15</accession>
<dbReference type="AlphaFoldDB" id="A0AA36HZ15"/>
<keyword evidence="2" id="KW-1185">Reference proteome</keyword>
<evidence type="ECO:0000313" key="1">
    <source>
        <dbReference type="EMBL" id="CAJ1377981.1"/>
    </source>
</evidence>
<dbReference type="Proteomes" id="UP001178507">
    <property type="component" value="Unassembled WGS sequence"/>
</dbReference>